<feature type="domain" description="RNA-binding S4" evidence="7">
    <location>
        <begin position="21"/>
        <end position="86"/>
    </location>
</feature>
<sequence length="354" mass="38858">MSMATVSTMGTHLVPHDAAGKRLDAWLTAQLENVSRARVQLLLSASKVLVDGVAAKPSLKLRGGESVEVLGDPEPRPLRAVAENIPLDIIYEDDDLSVINKPAGMMVHAGAGAAHDDPEKDERNRGTLVNALLGHYQQQLSSTGGALRPGIVHRLDKQTSGLIIVARNDAAHLKLGEMFSRRQMRKTYLALVHGSLKQDRGTINAAISRDVLRRTRMTTRREEGARTAISHYTVVERLDTRFGKFTLVSVRIETGRTHQIRVHLSSIGHPVVGDTLYGAPAVIPASQQASERAGQQTRKKVSRRDDALLETTSLDRNFLHAAELEFAHPRTNQPLKLEAPLPPALQEFLEGLRK</sequence>
<dbReference type="Pfam" id="PF00849">
    <property type="entry name" value="PseudoU_synth_2"/>
    <property type="match status" value="1"/>
</dbReference>
<dbReference type="Gene3D" id="3.10.290.10">
    <property type="entry name" value="RNA-binding S4 domain"/>
    <property type="match status" value="1"/>
</dbReference>
<evidence type="ECO:0000259" key="7">
    <source>
        <dbReference type="SMART" id="SM00363"/>
    </source>
</evidence>
<dbReference type="InterPro" id="IPR050188">
    <property type="entry name" value="RluA_PseudoU_synthase"/>
</dbReference>
<dbReference type="Proteomes" id="UP000538666">
    <property type="component" value="Unassembled WGS sequence"/>
</dbReference>
<dbReference type="Pfam" id="PF01479">
    <property type="entry name" value="S4"/>
    <property type="match status" value="1"/>
</dbReference>
<keyword evidence="9" id="KW-1185">Reference proteome</keyword>
<evidence type="ECO:0000256" key="3">
    <source>
        <dbReference type="PIRSR" id="PIRSR606225-1"/>
    </source>
</evidence>
<dbReference type="PROSITE" id="PS01129">
    <property type="entry name" value="PSI_RLU"/>
    <property type="match status" value="1"/>
</dbReference>
<dbReference type="InterPro" id="IPR006225">
    <property type="entry name" value="PsdUridine_synth_RluC/D"/>
</dbReference>
<reference evidence="8 9" key="1">
    <citation type="submission" date="2020-08" db="EMBL/GenBank/DDBJ databases">
        <title>Genomic Encyclopedia of Type Strains, Phase IV (KMG-IV): sequencing the most valuable type-strain genomes for metagenomic binning, comparative biology and taxonomic classification.</title>
        <authorList>
            <person name="Goeker M."/>
        </authorList>
    </citation>
    <scope>NUCLEOTIDE SEQUENCE [LARGE SCALE GENOMIC DNA]</scope>
    <source>
        <strain evidence="8 9">DSM 103733</strain>
    </source>
</reference>
<dbReference type="PANTHER" id="PTHR21600:SF44">
    <property type="entry name" value="RIBOSOMAL LARGE SUBUNIT PSEUDOURIDINE SYNTHASE D"/>
    <property type="match status" value="1"/>
</dbReference>
<dbReference type="InterPro" id="IPR020103">
    <property type="entry name" value="PsdUridine_synth_cat_dom_sf"/>
</dbReference>
<evidence type="ECO:0000256" key="5">
    <source>
        <dbReference type="RuleBase" id="RU362028"/>
    </source>
</evidence>
<dbReference type="EMBL" id="JACHEK010000007">
    <property type="protein sequence ID" value="MBB6145518.1"/>
    <property type="molecule type" value="Genomic_DNA"/>
</dbReference>
<proteinExistence type="inferred from homology"/>
<accession>A0A841K4H1</accession>
<feature type="active site" evidence="3">
    <location>
        <position position="156"/>
    </location>
</feature>
<evidence type="ECO:0000256" key="4">
    <source>
        <dbReference type="PROSITE-ProRule" id="PRU00182"/>
    </source>
</evidence>
<name>A0A841K4H1_9BACT</name>
<dbReference type="PROSITE" id="PS50889">
    <property type="entry name" value="S4"/>
    <property type="match status" value="1"/>
</dbReference>
<dbReference type="SUPFAM" id="SSF55174">
    <property type="entry name" value="Alpha-L RNA-binding motif"/>
    <property type="match status" value="1"/>
</dbReference>
<dbReference type="InterPro" id="IPR036986">
    <property type="entry name" value="S4_RNA-bd_sf"/>
</dbReference>
<feature type="compositionally biased region" description="Polar residues" evidence="6">
    <location>
        <begin position="286"/>
        <end position="296"/>
    </location>
</feature>
<comment type="caution">
    <text evidence="8">The sequence shown here is derived from an EMBL/GenBank/DDBJ whole genome shotgun (WGS) entry which is preliminary data.</text>
</comment>
<evidence type="ECO:0000313" key="9">
    <source>
        <dbReference type="Proteomes" id="UP000538666"/>
    </source>
</evidence>
<evidence type="ECO:0000256" key="1">
    <source>
        <dbReference type="ARBA" id="ARBA00010876"/>
    </source>
</evidence>
<dbReference type="GO" id="GO:0120159">
    <property type="term" value="F:rRNA pseudouridine synthase activity"/>
    <property type="evidence" value="ECO:0007669"/>
    <property type="project" value="UniProtKB-ARBA"/>
</dbReference>
<dbReference type="GO" id="GO:0000455">
    <property type="term" value="P:enzyme-directed rRNA pseudouridine synthesis"/>
    <property type="evidence" value="ECO:0007669"/>
    <property type="project" value="UniProtKB-ARBA"/>
</dbReference>
<dbReference type="InterPro" id="IPR006224">
    <property type="entry name" value="PsdUridine_synth_RluA-like_CS"/>
</dbReference>
<comment type="similarity">
    <text evidence="1 5">Belongs to the pseudouridine synthase RluA family.</text>
</comment>
<dbReference type="Gene3D" id="3.30.2350.10">
    <property type="entry name" value="Pseudouridine synthase"/>
    <property type="match status" value="1"/>
</dbReference>
<feature type="region of interest" description="Disordered" evidence="6">
    <location>
        <begin position="286"/>
        <end position="306"/>
    </location>
</feature>
<dbReference type="CDD" id="cd00165">
    <property type="entry name" value="S4"/>
    <property type="match status" value="1"/>
</dbReference>
<dbReference type="InterPro" id="IPR006145">
    <property type="entry name" value="PsdUridine_synth_RsuA/RluA"/>
</dbReference>
<dbReference type="GO" id="GO:0003723">
    <property type="term" value="F:RNA binding"/>
    <property type="evidence" value="ECO:0007669"/>
    <property type="project" value="UniProtKB-KW"/>
</dbReference>
<comment type="function">
    <text evidence="5">Responsible for synthesis of pseudouridine from uracil.</text>
</comment>
<dbReference type="EC" id="5.4.99.-" evidence="5"/>
<dbReference type="CDD" id="cd02869">
    <property type="entry name" value="PseudoU_synth_RluA_like"/>
    <property type="match status" value="1"/>
</dbReference>
<dbReference type="AlphaFoldDB" id="A0A841K4H1"/>
<comment type="catalytic activity">
    <reaction evidence="5">
        <text>a uridine in RNA = a pseudouridine in RNA</text>
        <dbReference type="Rhea" id="RHEA:48348"/>
        <dbReference type="Rhea" id="RHEA-COMP:12068"/>
        <dbReference type="Rhea" id="RHEA-COMP:12069"/>
        <dbReference type="ChEBI" id="CHEBI:65314"/>
        <dbReference type="ChEBI" id="CHEBI:65315"/>
    </reaction>
</comment>
<dbReference type="PANTHER" id="PTHR21600">
    <property type="entry name" value="MITOCHONDRIAL RNA PSEUDOURIDINE SYNTHASE"/>
    <property type="match status" value="1"/>
</dbReference>
<organism evidence="8 9">
    <name type="scientific">Silvibacterium bohemicum</name>
    <dbReference type="NCBI Taxonomy" id="1577686"/>
    <lineage>
        <taxon>Bacteria</taxon>
        <taxon>Pseudomonadati</taxon>
        <taxon>Acidobacteriota</taxon>
        <taxon>Terriglobia</taxon>
        <taxon>Terriglobales</taxon>
        <taxon>Acidobacteriaceae</taxon>
        <taxon>Silvibacterium</taxon>
    </lineage>
</organism>
<keyword evidence="2 5" id="KW-0413">Isomerase</keyword>
<evidence type="ECO:0000256" key="6">
    <source>
        <dbReference type="SAM" id="MobiDB-lite"/>
    </source>
</evidence>
<dbReference type="SMART" id="SM00363">
    <property type="entry name" value="S4"/>
    <property type="match status" value="1"/>
</dbReference>
<gene>
    <name evidence="8" type="ORF">HNQ77_003479</name>
</gene>
<protein>
    <recommendedName>
        <fullName evidence="5">Pseudouridine synthase</fullName>
        <ecNumber evidence="5">5.4.99.-</ecNumber>
    </recommendedName>
</protein>
<keyword evidence="4" id="KW-0694">RNA-binding</keyword>
<dbReference type="SUPFAM" id="SSF55120">
    <property type="entry name" value="Pseudouridine synthase"/>
    <property type="match status" value="1"/>
</dbReference>
<evidence type="ECO:0000313" key="8">
    <source>
        <dbReference type="EMBL" id="MBB6145518.1"/>
    </source>
</evidence>
<dbReference type="NCBIfam" id="TIGR00005">
    <property type="entry name" value="rluA_subfam"/>
    <property type="match status" value="1"/>
</dbReference>
<evidence type="ECO:0000256" key="2">
    <source>
        <dbReference type="ARBA" id="ARBA00023235"/>
    </source>
</evidence>
<dbReference type="InterPro" id="IPR002942">
    <property type="entry name" value="S4_RNA-bd"/>
</dbReference>